<keyword evidence="1" id="KW-0812">Transmembrane</keyword>
<proteinExistence type="predicted"/>
<comment type="caution">
    <text evidence="3">The sequence shown here is derived from an EMBL/GenBank/DDBJ whole genome shotgun (WGS) entry which is preliminary data.</text>
</comment>
<keyword evidence="5" id="KW-1185">Reference proteome</keyword>
<sequence length="104" mass="10804">MANAITTRLRQEDRFRVVQLLPAPATVVALAIAAQHDLGTAPLGVIASVGALATLGSALLPMVRPAAVRRSMPVPREADRYAAATLTALTPAVTTPDQGDAEQH</sequence>
<dbReference type="GeneID" id="95324829"/>
<name>A0A850DSC5_9MICO</name>
<dbReference type="EMBL" id="JABMCG010000088">
    <property type="protein sequence ID" value="NUU27405.1"/>
    <property type="molecule type" value="Genomic_DNA"/>
</dbReference>
<dbReference type="Proteomes" id="UP000539146">
    <property type="component" value="Unassembled WGS sequence"/>
</dbReference>
<organism evidence="3 4">
    <name type="scientific">Curtobacterium citreum</name>
    <dbReference type="NCBI Taxonomy" id="2036"/>
    <lineage>
        <taxon>Bacteria</taxon>
        <taxon>Bacillati</taxon>
        <taxon>Actinomycetota</taxon>
        <taxon>Actinomycetes</taxon>
        <taxon>Micrococcales</taxon>
        <taxon>Microbacteriaceae</taxon>
        <taxon>Curtobacterium</taxon>
    </lineage>
</organism>
<evidence type="ECO:0000313" key="5">
    <source>
        <dbReference type="Proteomes" id="UP001652264"/>
    </source>
</evidence>
<gene>
    <name evidence="3" type="ORF">HP467_04660</name>
    <name evidence="2" type="ORF">NYQ28_09830</name>
</gene>
<keyword evidence="1" id="KW-1133">Transmembrane helix</keyword>
<evidence type="ECO:0000256" key="1">
    <source>
        <dbReference type="SAM" id="Phobius"/>
    </source>
</evidence>
<evidence type="ECO:0000313" key="2">
    <source>
        <dbReference type="EMBL" id="MCS6522859.1"/>
    </source>
</evidence>
<protein>
    <submittedName>
        <fullName evidence="3">Uncharacterized protein</fullName>
    </submittedName>
</protein>
<dbReference type="RefSeq" id="WP_114849754.1">
    <property type="nucleotide sequence ID" value="NZ_BAAAWP010000001.1"/>
</dbReference>
<reference evidence="3 4" key="1">
    <citation type="submission" date="2020-05" db="EMBL/GenBank/DDBJ databases">
        <title>Genome Sequencing of Type Strains.</title>
        <authorList>
            <person name="Lemaire J.F."/>
            <person name="Inderbitzin P."/>
            <person name="Gregorio O.A."/>
            <person name="Collins S.B."/>
            <person name="Wespe N."/>
            <person name="Knight-Connoni V."/>
        </authorList>
    </citation>
    <scope>NUCLEOTIDE SEQUENCE [LARGE SCALE GENOMIC DNA]</scope>
    <source>
        <strain evidence="3 4">DSM 20512</strain>
    </source>
</reference>
<keyword evidence="1" id="KW-0472">Membrane</keyword>
<dbReference type="AlphaFoldDB" id="A0A850DSC5"/>
<accession>A0A850DSC5</accession>
<dbReference type="Proteomes" id="UP001652264">
    <property type="component" value="Unassembled WGS sequence"/>
</dbReference>
<dbReference type="EMBL" id="JANVAD010000004">
    <property type="protein sequence ID" value="MCS6522859.1"/>
    <property type="molecule type" value="Genomic_DNA"/>
</dbReference>
<reference evidence="2 5" key="2">
    <citation type="submission" date="2022-08" db="EMBL/GenBank/DDBJ databases">
        <title>Taxonomy of Curtobacterium flaccumfaciens.</title>
        <authorList>
            <person name="Osdaghi E."/>
            <person name="Taghavi S.M."/>
            <person name="Hamidizade M."/>
            <person name="Abachi H."/>
            <person name="Fazliarab A."/>
            <person name="Baeyen S."/>
            <person name="Portier P."/>
            <person name="Van Vaerenbergh J."/>
            <person name="Jacques M.-A."/>
        </authorList>
    </citation>
    <scope>NUCLEOTIDE SEQUENCE [LARGE SCALE GENOMIC DNA]</scope>
    <source>
        <strain evidence="2 5">LMG8786T</strain>
    </source>
</reference>
<evidence type="ECO:0000313" key="4">
    <source>
        <dbReference type="Proteomes" id="UP000539146"/>
    </source>
</evidence>
<feature type="transmembrane region" description="Helical" evidence="1">
    <location>
        <begin position="43"/>
        <end position="63"/>
    </location>
</feature>
<evidence type="ECO:0000313" key="3">
    <source>
        <dbReference type="EMBL" id="NUU27405.1"/>
    </source>
</evidence>